<feature type="region of interest" description="Disordered" evidence="2">
    <location>
        <begin position="88"/>
        <end position="107"/>
    </location>
</feature>
<dbReference type="InterPro" id="IPR010982">
    <property type="entry name" value="Lambda_DNA-bd_dom_sf"/>
</dbReference>
<dbReference type="GO" id="GO:0005829">
    <property type="term" value="C:cytosol"/>
    <property type="evidence" value="ECO:0007669"/>
    <property type="project" value="TreeGrafter"/>
</dbReference>
<evidence type="ECO:0000313" key="5">
    <source>
        <dbReference type="Proteomes" id="UP000298358"/>
    </source>
</evidence>
<dbReference type="PROSITE" id="PS50943">
    <property type="entry name" value="HTH_CROC1"/>
    <property type="match status" value="1"/>
</dbReference>
<gene>
    <name evidence="4" type="ORF">E4U02_02835</name>
</gene>
<dbReference type="EMBL" id="SPQB01000003">
    <property type="protein sequence ID" value="TFU34204.1"/>
    <property type="molecule type" value="Genomic_DNA"/>
</dbReference>
<evidence type="ECO:0000259" key="3">
    <source>
        <dbReference type="PROSITE" id="PS50943"/>
    </source>
</evidence>
<evidence type="ECO:0000256" key="1">
    <source>
        <dbReference type="ARBA" id="ARBA00023125"/>
    </source>
</evidence>
<name>A0A4Y9FZM6_9MICO</name>
<keyword evidence="5" id="KW-1185">Reference proteome</keyword>
<dbReference type="InterPro" id="IPR050807">
    <property type="entry name" value="TransReg_Diox_bact_type"/>
</dbReference>
<dbReference type="GO" id="GO:0003700">
    <property type="term" value="F:DNA-binding transcription factor activity"/>
    <property type="evidence" value="ECO:0007669"/>
    <property type="project" value="TreeGrafter"/>
</dbReference>
<evidence type="ECO:0000256" key="2">
    <source>
        <dbReference type="SAM" id="MobiDB-lite"/>
    </source>
</evidence>
<proteinExistence type="predicted"/>
<reference evidence="4 5" key="1">
    <citation type="submission" date="2019-03" db="EMBL/GenBank/DDBJ databases">
        <title>Diversity of the mouse oral microbiome.</title>
        <authorList>
            <person name="Joseph S."/>
            <person name="Aduse-Opoku J."/>
            <person name="Curtis M."/>
            <person name="Wade W."/>
            <person name="Hashim A."/>
        </authorList>
    </citation>
    <scope>NUCLEOTIDE SEQUENCE [LARGE SCALE GENOMIC DNA]</scope>
    <source>
        <strain evidence="4 5">P1012</strain>
    </source>
</reference>
<accession>A0A4Y9FZM6</accession>
<dbReference type="SMART" id="SM00530">
    <property type="entry name" value="HTH_XRE"/>
    <property type="match status" value="1"/>
</dbReference>
<dbReference type="AlphaFoldDB" id="A0A4Y9FZM6"/>
<dbReference type="Gene3D" id="1.10.260.40">
    <property type="entry name" value="lambda repressor-like DNA-binding domains"/>
    <property type="match status" value="1"/>
</dbReference>
<dbReference type="CDD" id="cd00093">
    <property type="entry name" value="HTH_XRE"/>
    <property type="match status" value="1"/>
</dbReference>
<dbReference type="Pfam" id="PF01381">
    <property type="entry name" value="HTH_3"/>
    <property type="match status" value="1"/>
</dbReference>
<protein>
    <submittedName>
        <fullName evidence="4">Helix-turn-helix domain-containing protein</fullName>
    </submittedName>
</protein>
<comment type="caution">
    <text evidence="4">The sequence shown here is derived from an EMBL/GenBank/DDBJ whole genome shotgun (WGS) entry which is preliminary data.</text>
</comment>
<dbReference type="OrthoDB" id="4990661at2"/>
<dbReference type="Proteomes" id="UP000298358">
    <property type="component" value="Unassembled WGS sequence"/>
</dbReference>
<keyword evidence="1" id="KW-0238">DNA-binding</keyword>
<dbReference type="GO" id="GO:0003677">
    <property type="term" value="F:DNA binding"/>
    <property type="evidence" value="ECO:0007669"/>
    <property type="project" value="UniProtKB-KW"/>
</dbReference>
<sequence>MRRMTEPTPTARLVDPHSTAAAKVGERIAALRRRARLSRPTLADCADLDVRHLQRIERGHGNPTLLSLMQIAVALEVPLAHLVEDLEPEDMPGTRRPYGHSTRDMQTRRRYYAGNGALDY</sequence>
<evidence type="ECO:0000313" key="4">
    <source>
        <dbReference type="EMBL" id="TFU34204.1"/>
    </source>
</evidence>
<dbReference type="InterPro" id="IPR001387">
    <property type="entry name" value="Cro/C1-type_HTH"/>
</dbReference>
<feature type="domain" description="HTH cro/C1-type" evidence="3">
    <location>
        <begin position="28"/>
        <end position="82"/>
    </location>
</feature>
<dbReference type="PANTHER" id="PTHR46797:SF1">
    <property type="entry name" value="METHYLPHOSPHONATE SYNTHASE"/>
    <property type="match status" value="1"/>
</dbReference>
<dbReference type="PANTHER" id="PTHR46797">
    <property type="entry name" value="HTH-TYPE TRANSCRIPTIONAL REGULATOR"/>
    <property type="match status" value="1"/>
</dbReference>
<dbReference type="SUPFAM" id="SSF47413">
    <property type="entry name" value="lambda repressor-like DNA-binding domains"/>
    <property type="match status" value="1"/>
</dbReference>
<organism evidence="4 5">
    <name type="scientific">Microbacterium paludicola</name>
    <dbReference type="NCBI Taxonomy" id="300019"/>
    <lineage>
        <taxon>Bacteria</taxon>
        <taxon>Bacillati</taxon>
        <taxon>Actinomycetota</taxon>
        <taxon>Actinomycetes</taxon>
        <taxon>Micrococcales</taxon>
        <taxon>Microbacteriaceae</taxon>
        <taxon>Microbacterium</taxon>
    </lineage>
</organism>